<organism evidence="5 6">
    <name type="scientific">Clostridium gasigenes</name>
    <dbReference type="NCBI Taxonomy" id="94869"/>
    <lineage>
        <taxon>Bacteria</taxon>
        <taxon>Bacillati</taxon>
        <taxon>Bacillota</taxon>
        <taxon>Clostridia</taxon>
        <taxon>Eubacteriales</taxon>
        <taxon>Clostridiaceae</taxon>
        <taxon>Clostridium</taxon>
    </lineage>
</organism>
<dbReference type="SMART" id="SM00644">
    <property type="entry name" value="Ami_2"/>
    <property type="match status" value="1"/>
</dbReference>
<gene>
    <name evidence="4" type="ORF">H7E68_04365</name>
    <name evidence="5" type="ORF">SAMN04488529_101118</name>
</gene>
<accession>A0A1H0LKA4</accession>
<dbReference type="Proteomes" id="UP000585258">
    <property type="component" value="Unassembled WGS sequence"/>
</dbReference>
<feature type="domain" description="N-acetylmuramoyl-L-alanine amidase" evidence="2">
    <location>
        <begin position="11"/>
        <end position="137"/>
    </location>
</feature>
<comment type="similarity">
    <text evidence="1">Belongs to the N-acetylmuramoyl-L-alanine amidase 2 family.</text>
</comment>
<dbReference type="CDD" id="cd06583">
    <property type="entry name" value="PGRP"/>
    <property type="match status" value="1"/>
</dbReference>
<dbReference type="InterPro" id="IPR036505">
    <property type="entry name" value="Amidase/PGRP_sf"/>
</dbReference>
<dbReference type="Proteomes" id="UP000198597">
    <property type="component" value="Unassembled WGS sequence"/>
</dbReference>
<dbReference type="GO" id="GO:0008270">
    <property type="term" value="F:zinc ion binding"/>
    <property type="evidence" value="ECO:0007669"/>
    <property type="project" value="InterPro"/>
</dbReference>
<dbReference type="EMBL" id="FNJM01000001">
    <property type="protein sequence ID" value="SDO68658.1"/>
    <property type="molecule type" value="Genomic_DNA"/>
</dbReference>
<dbReference type="GO" id="GO:0008745">
    <property type="term" value="F:N-acetylmuramoyl-L-alanine amidase activity"/>
    <property type="evidence" value="ECO:0007669"/>
    <property type="project" value="InterPro"/>
</dbReference>
<feature type="domain" description="Peptidoglycan recognition protein family" evidence="3">
    <location>
        <begin position="1"/>
        <end position="129"/>
    </location>
</feature>
<evidence type="ECO:0000259" key="2">
    <source>
        <dbReference type="SMART" id="SM00644"/>
    </source>
</evidence>
<dbReference type="InterPro" id="IPR002502">
    <property type="entry name" value="Amidase_domain"/>
</dbReference>
<dbReference type="InterPro" id="IPR006619">
    <property type="entry name" value="PGRP_domain_met/bac"/>
</dbReference>
<evidence type="ECO:0000313" key="5">
    <source>
        <dbReference type="EMBL" id="SDO68658.1"/>
    </source>
</evidence>
<dbReference type="STRING" id="94869.SAMN04488529_101118"/>
<dbReference type="Pfam" id="PF01510">
    <property type="entry name" value="Amidase_2"/>
    <property type="match status" value="1"/>
</dbReference>
<evidence type="ECO:0000313" key="4">
    <source>
        <dbReference type="EMBL" id="MBB6713970.1"/>
    </source>
</evidence>
<evidence type="ECO:0000313" key="7">
    <source>
        <dbReference type="Proteomes" id="UP000585258"/>
    </source>
</evidence>
<reference evidence="5 6" key="1">
    <citation type="submission" date="2016-10" db="EMBL/GenBank/DDBJ databases">
        <authorList>
            <person name="de Groot N.N."/>
        </authorList>
    </citation>
    <scope>NUCLEOTIDE SEQUENCE [LARGE SCALE GENOMIC DNA]</scope>
    <source>
        <strain evidence="5 6">DSM 12272</strain>
    </source>
</reference>
<dbReference type="InterPro" id="IPR015510">
    <property type="entry name" value="PGRP"/>
</dbReference>
<evidence type="ECO:0000259" key="3">
    <source>
        <dbReference type="SMART" id="SM00701"/>
    </source>
</evidence>
<dbReference type="PANTHER" id="PTHR11022:SF41">
    <property type="entry name" value="PEPTIDOGLYCAN-RECOGNITION PROTEIN LC-RELATED"/>
    <property type="match status" value="1"/>
</dbReference>
<reference evidence="4 7" key="2">
    <citation type="submission" date="2020-08" db="EMBL/GenBank/DDBJ databases">
        <title>Clostridia isolated from Swiss meat.</title>
        <authorList>
            <person name="Wambui J."/>
            <person name="Stevens M.J.A."/>
            <person name="Stephan R."/>
        </authorList>
    </citation>
    <scope>NUCLEOTIDE SEQUENCE [LARGE SCALE GENOMIC DNA]</scope>
    <source>
        <strain evidence="4 7">CM001</strain>
    </source>
</reference>
<proteinExistence type="inferred from homology"/>
<dbReference type="GO" id="GO:0009253">
    <property type="term" value="P:peptidoglycan catabolic process"/>
    <property type="evidence" value="ECO:0007669"/>
    <property type="project" value="InterPro"/>
</dbReference>
<dbReference type="RefSeq" id="WP_089964821.1">
    <property type="nucleotide sequence ID" value="NZ_FNJM01000001.1"/>
</dbReference>
<evidence type="ECO:0000313" key="6">
    <source>
        <dbReference type="Proteomes" id="UP000198597"/>
    </source>
</evidence>
<dbReference type="EMBL" id="JACKWY010000002">
    <property type="protein sequence ID" value="MBB6713970.1"/>
    <property type="molecule type" value="Genomic_DNA"/>
</dbReference>
<evidence type="ECO:0000256" key="1">
    <source>
        <dbReference type="ARBA" id="ARBA00007553"/>
    </source>
</evidence>
<dbReference type="OrthoDB" id="9811296at2"/>
<dbReference type="AlphaFoldDB" id="A0A1H0LKA4"/>
<sequence length="159" mass="18271">MEIKSVNLEFNEELKPLENPKNIIIHHTHNPELTLVTTHKLHQEKFKWAGIGYNYLIEKDSTIFEARGMYIGAHAKGHNAVAIGIALVGNFDEFLPSSEQLELLIELCTYFMFKYDIEPNKVLGHRELEGVTKSCPGSKFNMDEFRELLKVRISNNNII</sequence>
<keyword evidence="6" id="KW-1185">Reference proteome</keyword>
<name>A0A1H0LKA4_9CLOT</name>
<protein>
    <submittedName>
        <fullName evidence="5">N-acetylmuramoyl-L-alanine amidase</fullName>
    </submittedName>
</protein>
<dbReference type="Gene3D" id="3.40.80.10">
    <property type="entry name" value="Peptidoglycan recognition protein-like"/>
    <property type="match status" value="1"/>
</dbReference>
<dbReference type="PANTHER" id="PTHR11022">
    <property type="entry name" value="PEPTIDOGLYCAN RECOGNITION PROTEIN"/>
    <property type="match status" value="1"/>
</dbReference>
<dbReference type="SMART" id="SM00701">
    <property type="entry name" value="PGRP"/>
    <property type="match status" value="1"/>
</dbReference>
<dbReference type="SUPFAM" id="SSF55846">
    <property type="entry name" value="N-acetylmuramoyl-L-alanine amidase-like"/>
    <property type="match status" value="1"/>
</dbReference>